<proteinExistence type="predicted"/>
<protein>
    <submittedName>
        <fullName evidence="1">Uncharacterized protein</fullName>
    </submittedName>
</protein>
<comment type="caution">
    <text evidence="1">The sequence shown here is derived from an EMBL/GenBank/DDBJ whole genome shotgun (WGS) entry which is preliminary data.</text>
</comment>
<keyword evidence="2" id="KW-1185">Reference proteome</keyword>
<name>A0A9P7EF53_9AGAM</name>
<dbReference type="GeneID" id="64626719"/>
<dbReference type="AlphaFoldDB" id="A0A9P7EF53"/>
<accession>A0A9P7EF53</accession>
<dbReference type="RefSeq" id="XP_041194947.1">
    <property type="nucleotide sequence ID" value="XM_041332702.1"/>
</dbReference>
<sequence>MTYGSEGAHVTGRRNYRPGRSVKLRISPTLREGAATVPISVKACVADFVVNLANNLKTSAPGTRYDKLLITVVSPSQVNQEKNLSNKYTANLLTLSDLDQEKVTD</sequence>
<evidence type="ECO:0000313" key="2">
    <source>
        <dbReference type="Proteomes" id="UP000807769"/>
    </source>
</evidence>
<reference evidence="1" key="1">
    <citation type="journal article" date="2020" name="New Phytol.">
        <title>Comparative genomics reveals dynamic genome evolution in host specialist ectomycorrhizal fungi.</title>
        <authorList>
            <person name="Lofgren L.A."/>
            <person name="Nguyen N.H."/>
            <person name="Vilgalys R."/>
            <person name="Ruytinx J."/>
            <person name="Liao H.L."/>
            <person name="Branco S."/>
            <person name="Kuo A."/>
            <person name="LaButti K."/>
            <person name="Lipzen A."/>
            <person name="Andreopoulos W."/>
            <person name="Pangilinan J."/>
            <person name="Riley R."/>
            <person name="Hundley H."/>
            <person name="Na H."/>
            <person name="Barry K."/>
            <person name="Grigoriev I.V."/>
            <person name="Stajich J.E."/>
            <person name="Kennedy P.G."/>
        </authorList>
    </citation>
    <scope>NUCLEOTIDE SEQUENCE</scope>
    <source>
        <strain evidence="1">MN1</strain>
    </source>
</reference>
<evidence type="ECO:0000313" key="1">
    <source>
        <dbReference type="EMBL" id="KAG1819270.1"/>
    </source>
</evidence>
<dbReference type="Proteomes" id="UP000807769">
    <property type="component" value="Unassembled WGS sequence"/>
</dbReference>
<gene>
    <name evidence="1" type="ORF">BJ212DRAFT_1298501</name>
</gene>
<organism evidence="1 2">
    <name type="scientific">Suillus subaureus</name>
    <dbReference type="NCBI Taxonomy" id="48587"/>
    <lineage>
        <taxon>Eukaryota</taxon>
        <taxon>Fungi</taxon>
        <taxon>Dikarya</taxon>
        <taxon>Basidiomycota</taxon>
        <taxon>Agaricomycotina</taxon>
        <taxon>Agaricomycetes</taxon>
        <taxon>Agaricomycetidae</taxon>
        <taxon>Boletales</taxon>
        <taxon>Suillineae</taxon>
        <taxon>Suillaceae</taxon>
        <taxon>Suillus</taxon>
    </lineage>
</organism>
<dbReference type="EMBL" id="JABBWG010000010">
    <property type="protein sequence ID" value="KAG1819270.1"/>
    <property type="molecule type" value="Genomic_DNA"/>
</dbReference>